<protein>
    <submittedName>
        <fullName evidence="1">C14orf166</fullName>
    </submittedName>
</protein>
<name>C1BR23_CALRO</name>
<dbReference type="PANTHER" id="PTHR15924">
    <property type="entry name" value="CLE"/>
    <property type="match status" value="1"/>
</dbReference>
<reference evidence="1" key="1">
    <citation type="submission" date="2009-03" db="EMBL/GenBank/DDBJ databases">
        <title>Caligus rogercresseyi ESTs and full-length cDNAs.</title>
        <authorList>
            <person name="Yasuike M."/>
            <person name="von Schalburg K."/>
            <person name="Cooper G."/>
            <person name="Leong J."/>
            <person name="Jones S.R.M."/>
            <person name="Koop B.F."/>
        </authorList>
    </citation>
    <scope>NUCLEOTIDE SEQUENCE</scope>
    <source>
        <tissue evidence="1">Whole body</tissue>
    </source>
</reference>
<dbReference type="Pfam" id="PF10036">
    <property type="entry name" value="RLL"/>
    <property type="match status" value="1"/>
</dbReference>
<evidence type="ECO:0000313" key="1">
    <source>
        <dbReference type="EMBL" id="ACO11476.1"/>
    </source>
</evidence>
<gene>
    <name evidence="1" type="primary">CN166</name>
</gene>
<proteinExistence type="evidence at transcript level"/>
<organism evidence="1">
    <name type="scientific">Caligus rogercresseyi</name>
    <name type="common">Sea louse</name>
    <dbReference type="NCBI Taxonomy" id="217165"/>
    <lineage>
        <taxon>Eukaryota</taxon>
        <taxon>Metazoa</taxon>
        <taxon>Ecdysozoa</taxon>
        <taxon>Arthropoda</taxon>
        <taxon>Crustacea</taxon>
        <taxon>Multicrustacea</taxon>
        <taxon>Hexanauplia</taxon>
        <taxon>Copepoda</taxon>
        <taxon>Siphonostomatoida</taxon>
        <taxon>Caligidae</taxon>
        <taxon>Caligus</taxon>
    </lineage>
</organism>
<sequence>MQVYKRRLEALAYPHNFNIEDEASCKELISWLEENKIKSLPNGPQDIFSSWPKSFEDYLRGLGYLESSGSRESQVLWLLSKAVKIEYKALRYQLPDPSSLSLNTDDDDMANKGNGFIDTVDLHSQELQDAVHDFASKLKMTKHPDHLLMPEACCKYINKCMALKNTSTKDENVLTDIESNSLGLQDIQDPVVLTAAKVLRLLHISSLRELQNNINQVIVKIQGITANPKTDTSLGKVGR</sequence>
<accession>C1BR23</accession>
<dbReference type="AlphaFoldDB" id="C1BR23"/>
<dbReference type="InterPro" id="IPR019265">
    <property type="entry name" value="RTRAF"/>
</dbReference>
<dbReference type="EMBL" id="BT077052">
    <property type="protein sequence ID" value="ACO11476.1"/>
    <property type="molecule type" value="mRNA"/>
</dbReference>